<dbReference type="OMA" id="KKECYEW"/>
<accession>F6Q7B5</accession>
<protein>
    <recommendedName>
        <fullName evidence="6">Axonemal dynein light chain domain-containing protein 1</fullName>
    </recommendedName>
</protein>
<sequence>DKSTGEPTVQNEMIPEELLFALTQTTGEPSNKTTKNLSPIKAVKTPEKALKKGPPQNVWHHKGRRVQFKHLTDNPRSLGKGVGTRDISFLFDVSGQKKPQPPNPNKNDKSAINSNTALAVPDSIIPEEYHVIKSRAVLGLEYIDEELTTKLTDHDQLLRIFPSLNPTKRFEVLQLLRTMDAMLEQSGIDDEAVEVKGPTQIHNLLELIKKEQTIYDLVFSEVIRQVSVECIERGQLLSKLRNKYADLLNRIPRQMKSLHAEVMAQRSLDRRLTEELLRFKSSISFLTTELQNVREHDEQVTQDANKAEADLAQALKESQTNASLVDEYHDLYELQRHRLEANVSTLTEERDMWSNVAYSLSLKIMTINHLSTAKRLHVSEKAWSKLAGHFSVLLSDQDSENLSQMQKHVQQWRDLMFHFSQSLEGADKRSVVSLEKVKEGIETWMEKFEFKNILTLFMKIPPNEFVEKLSDAMKEWEEKLGEDSERFAGGQLLNNKEQLSKMNKESEAWTEVALHVYRRHKTDTGESFPLATTMIDLNEKFHNLVKQLEIRISGENGVAKGIIALQNNLDNWSNKLIMMSHGAQPLTDTEWMQLYDKLFEYSTLLTTTIQYVGKQQRDEDKLKIEMREMMKDVEDWMKKTMNRIEAEDVKLLHQASTIHTKLVHWMAQMLLHLAPNLDNRSANMPSEMSLQAFSTLEDLIKKAKEISEHISMFTEYVCQCCNAIVLNKMQEKKDVGDEDADHEYRDFTRFKREANEWIHTCEILLNSVLEEPTKLLSKEVVSRLVPSEEGKSTTEKTNLKRIPTVQEKKEVKKEETKSPAVETMIKEEETVKVVEPEKNKMEVIGSDENVGTSSLLEDIPLGESVSNILTPPSSSLTQSAYDAIAKMDEVQMQLLETEQRAQGAEEKVNDLNQELNEANERIRALEKKLQMMDMEKKESTEEKPGVSLPTVEEKKQEETLLQPKSSETAKRAPSRGS</sequence>
<dbReference type="InterPro" id="IPR019347">
    <property type="entry name" value="Axonemal_dynein_light_chain"/>
</dbReference>
<dbReference type="InParanoid" id="F6Q7B5"/>
<proteinExistence type="predicted"/>
<reference evidence="4" key="4">
    <citation type="submission" date="2025-09" db="UniProtKB">
        <authorList>
            <consortium name="Ensembl"/>
        </authorList>
    </citation>
    <scope>IDENTIFICATION</scope>
</reference>
<reference evidence="4" key="2">
    <citation type="journal article" date="2008" name="Genome Biol.">
        <title>Improved genome assembly and evidence-based global gene model set for the chordate Ciona intestinalis: new insight into intron and operon populations.</title>
        <authorList>
            <person name="Satou Y."/>
            <person name="Mineta K."/>
            <person name="Ogasawara M."/>
            <person name="Sasakura Y."/>
            <person name="Shoguchi E."/>
            <person name="Ueno K."/>
            <person name="Yamada L."/>
            <person name="Matsumoto J."/>
            <person name="Wasserscheid J."/>
            <person name="Dewar K."/>
            <person name="Wiley G.B."/>
            <person name="Macmil S.L."/>
            <person name="Roe B.A."/>
            <person name="Zeller R.W."/>
            <person name="Hastings K.E."/>
            <person name="Lemaire P."/>
            <person name="Lindquist E."/>
            <person name="Endo T."/>
            <person name="Hotta K."/>
            <person name="Inaba K."/>
        </authorList>
    </citation>
    <scope>NUCLEOTIDE SEQUENCE [LARGE SCALE GENOMIC DNA]</scope>
    <source>
        <strain evidence="4">wild type</strain>
    </source>
</reference>
<dbReference type="GeneTree" id="ENSGT00390000005554"/>
<dbReference type="Pfam" id="PF10211">
    <property type="entry name" value="Ax_dynein_light"/>
    <property type="match status" value="1"/>
</dbReference>
<feature type="compositionally biased region" description="Polar residues" evidence="3">
    <location>
        <begin position="24"/>
        <end position="37"/>
    </location>
</feature>
<dbReference type="HOGENOM" id="CLU_006021_0_0_1"/>
<reference evidence="5" key="1">
    <citation type="journal article" date="2002" name="Science">
        <title>The draft genome of Ciona intestinalis: insights into chordate and vertebrate origins.</title>
        <authorList>
            <person name="Dehal P."/>
            <person name="Satou Y."/>
            <person name="Campbell R.K."/>
            <person name="Chapman J."/>
            <person name="Degnan B."/>
            <person name="De Tomaso A."/>
            <person name="Davidson B."/>
            <person name="Di Gregorio A."/>
            <person name="Gelpke M."/>
            <person name="Goodstein D.M."/>
            <person name="Harafuji N."/>
            <person name="Hastings K.E."/>
            <person name="Ho I."/>
            <person name="Hotta K."/>
            <person name="Huang W."/>
            <person name="Kawashima T."/>
            <person name="Lemaire P."/>
            <person name="Martinez D."/>
            <person name="Meinertzhagen I.A."/>
            <person name="Necula S."/>
            <person name="Nonaka M."/>
            <person name="Putnam N."/>
            <person name="Rash S."/>
            <person name="Saiga H."/>
            <person name="Satake M."/>
            <person name="Terry A."/>
            <person name="Yamada L."/>
            <person name="Wang H.G."/>
            <person name="Awazu S."/>
            <person name="Azumi K."/>
            <person name="Boore J."/>
            <person name="Branno M."/>
            <person name="Chin-Bow S."/>
            <person name="DeSantis R."/>
            <person name="Doyle S."/>
            <person name="Francino P."/>
            <person name="Keys D.N."/>
            <person name="Haga S."/>
            <person name="Hayashi H."/>
            <person name="Hino K."/>
            <person name="Imai K.S."/>
            <person name="Inaba K."/>
            <person name="Kano S."/>
            <person name="Kobayashi K."/>
            <person name="Kobayashi M."/>
            <person name="Lee B.I."/>
            <person name="Makabe K.W."/>
            <person name="Manohar C."/>
            <person name="Matassi G."/>
            <person name="Medina M."/>
            <person name="Mochizuki Y."/>
            <person name="Mount S."/>
            <person name="Morishita T."/>
            <person name="Miura S."/>
            <person name="Nakayama A."/>
            <person name="Nishizaka S."/>
            <person name="Nomoto H."/>
            <person name="Ohta F."/>
            <person name="Oishi K."/>
            <person name="Rigoutsos I."/>
            <person name="Sano M."/>
            <person name="Sasaki A."/>
            <person name="Sasakura Y."/>
            <person name="Shoguchi E."/>
            <person name="Shin-i T."/>
            <person name="Spagnuolo A."/>
            <person name="Stainier D."/>
            <person name="Suzuki M.M."/>
            <person name="Tassy O."/>
            <person name="Takatori N."/>
            <person name="Tokuoka M."/>
            <person name="Yagi K."/>
            <person name="Yoshizaki F."/>
            <person name="Wada S."/>
            <person name="Zhang C."/>
            <person name="Hyatt P.D."/>
            <person name="Larimer F."/>
            <person name="Detter C."/>
            <person name="Doggett N."/>
            <person name="Glavina T."/>
            <person name="Hawkins T."/>
            <person name="Richardson P."/>
            <person name="Lucas S."/>
            <person name="Kohara Y."/>
            <person name="Levine M."/>
            <person name="Satoh N."/>
            <person name="Rokhsar D.S."/>
        </authorList>
    </citation>
    <scope>NUCLEOTIDE SEQUENCE [LARGE SCALE GENOMIC DNA]</scope>
</reference>
<keyword evidence="5" id="KW-1185">Reference proteome</keyword>
<evidence type="ECO:0000256" key="2">
    <source>
        <dbReference type="SAM" id="Coils"/>
    </source>
</evidence>
<dbReference type="Proteomes" id="UP000008144">
    <property type="component" value="Chromosome 1"/>
</dbReference>
<dbReference type="PANTHER" id="PTHR23052">
    <property type="entry name" value="AXONEMAL DYNEIN LIGHT CHAIN DOMAIN-CONTAINING PROTEIN 1"/>
    <property type="match status" value="1"/>
</dbReference>
<organism evidence="4 5">
    <name type="scientific">Ciona intestinalis</name>
    <name type="common">Transparent sea squirt</name>
    <name type="synonym">Ascidia intestinalis</name>
    <dbReference type="NCBI Taxonomy" id="7719"/>
    <lineage>
        <taxon>Eukaryota</taxon>
        <taxon>Metazoa</taxon>
        <taxon>Chordata</taxon>
        <taxon>Tunicata</taxon>
        <taxon>Ascidiacea</taxon>
        <taxon>Phlebobranchia</taxon>
        <taxon>Cionidae</taxon>
        <taxon>Ciona</taxon>
    </lineage>
</organism>
<feature type="region of interest" description="Disordered" evidence="3">
    <location>
        <begin position="930"/>
        <end position="977"/>
    </location>
</feature>
<evidence type="ECO:0000256" key="1">
    <source>
        <dbReference type="ARBA" id="ARBA00023054"/>
    </source>
</evidence>
<feature type="compositionally biased region" description="Basic and acidic residues" evidence="3">
    <location>
        <begin position="930"/>
        <end position="944"/>
    </location>
</feature>
<dbReference type="Ensembl" id="ENSCINT00000016985.4">
    <property type="protein sequence ID" value="ENSCINP00000016985.4"/>
    <property type="gene ID" value="ENSCING00000008324.4"/>
</dbReference>
<dbReference type="EMBL" id="EAAA01000202">
    <property type="status" value="NOT_ANNOTATED_CDS"/>
    <property type="molecule type" value="Genomic_DNA"/>
</dbReference>
<reference evidence="4" key="3">
    <citation type="submission" date="2025-08" db="UniProtKB">
        <authorList>
            <consortium name="Ensembl"/>
        </authorList>
    </citation>
    <scope>IDENTIFICATION</scope>
</reference>
<keyword evidence="1 2" id="KW-0175">Coiled coil</keyword>
<feature type="region of interest" description="Disordered" evidence="3">
    <location>
        <begin position="24"/>
        <end position="58"/>
    </location>
</feature>
<evidence type="ECO:0000313" key="5">
    <source>
        <dbReference type="Proteomes" id="UP000008144"/>
    </source>
</evidence>
<feature type="region of interest" description="Disordered" evidence="3">
    <location>
        <begin position="93"/>
        <end position="112"/>
    </location>
</feature>
<feature type="coiled-coil region" evidence="2">
    <location>
        <begin position="297"/>
        <end position="349"/>
    </location>
</feature>
<evidence type="ECO:0000313" key="4">
    <source>
        <dbReference type="Ensembl" id="ENSCINP00000016985.4"/>
    </source>
</evidence>
<evidence type="ECO:0008006" key="6">
    <source>
        <dbReference type="Google" id="ProtNLM"/>
    </source>
</evidence>
<dbReference type="PANTHER" id="PTHR23052:SF1">
    <property type="entry name" value="AXONEMAL DYNEIN LIGHT CHAIN DOMAIN-CONTAINING PROTEIN 1"/>
    <property type="match status" value="1"/>
</dbReference>
<dbReference type="AlphaFoldDB" id="F6Q7B5"/>
<dbReference type="GO" id="GO:0005737">
    <property type="term" value="C:cytoplasm"/>
    <property type="evidence" value="ECO:0000318"/>
    <property type="project" value="GO_Central"/>
</dbReference>
<name>F6Q7B5_CIOIN</name>
<evidence type="ECO:0000256" key="3">
    <source>
        <dbReference type="SAM" id="MobiDB-lite"/>
    </source>
</evidence>
<dbReference type="InterPro" id="IPR052845">
    <property type="entry name" value="Axonemal_dynein_LC_domain"/>
</dbReference>